<accession>A0A6H9V3Y9</accession>
<keyword evidence="3" id="KW-1185">Reference proteome</keyword>
<gene>
    <name evidence="2" type="ORF">F7R91_02725</name>
</gene>
<protein>
    <submittedName>
        <fullName evidence="2">Uncharacterized protein</fullName>
    </submittedName>
</protein>
<comment type="caution">
    <text evidence="2">The sequence shown here is derived from an EMBL/GenBank/DDBJ whole genome shotgun (WGS) entry which is preliminary data.</text>
</comment>
<evidence type="ECO:0000313" key="2">
    <source>
        <dbReference type="EMBL" id="KAB1149776.1"/>
    </source>
</evidence>
<reference evidence="2 3" key="1">
    <citation type="submission" date="2019-09" db="EMBL/GenBank/DDBJ databases">
        <title>Screening of Novel Bioactive Compounds from Soil-Associated.</title>
        <authorList>
            <person name="Zhao S."/>
        </authorList>
    </citation>
    <scope>NUCLEOTIDE SEQUENCE [LARGE SCALE GENOMIC DNA]</scope>
    <source>
        <strain evidence="2 3">HIT-DPA4</strain>
    </source>
</reference>
<dbReference type="Proteomes" id="UP000442707">
    <property type="component" value="Unassembled WGS sequence"/>
</dbReference>
<dbReference type="EMBL" id="VZRB01000002">
    <property type="protein sequence ID" value="KAB1149776.1"/>
    <property type="molecule type" value="Genomic_DNA"/>
</dbReference>
<organism evidence="2 3">
    <name type="scientific">Streptomyces luteolifulvus</name>
    <dbReference type="NCBI Taxonomy" id="2615112"/>
    <lineage>
        <taxon>Bacteria</taxon>
        <taxon>Bacillati</taxon>
        <taxon>Actinomycetota</taxon>
        <taxon>Actinomycetes</taxon>
        <taxon>Kitasatosporales</taxon>
        <taxon>Streptomycetaceae</taxon>
        <taxon>Streptomyces</taxon>
    </lineage>
</organism>
<proteinExistence type="predicted"/>
<dbReference type="RefSeq" id="WP_150944064.1">
    <property type="nucleotide sequence ID" value="NZ_VZRB01000002.1"/>
</dbReference>
<evidence type="ECO:0000256" key="1">
    <source>
        <dbReference type="SAM" id="MobiDB-lite"/>
    </source>
</evidence>
<dbReference type="AlphaFoldDB" id="A0A6H9V3Y9"/>
<feature type="region of interest" description="Disordered" evidence="1">
    <location>
        <begin position="24"/>
        <end position="63"/>
    </location>
</feature>
<name>A0A6H9V3Y9_9ACTN</name>
<evidence type="ECO:0000313" key="3">
    <source>
        <dbReference type="Proteomes" id="UP000442707"/>
    </source>
</evidence>
<sequence>MVMPRRPAALIAVVPVAGAGLGTGLRANGSGSSKPASALVGRGDRAVSTAEAARRKQGAARGT</sequence>